<protein>
    <submittedName>
        <fullName evidence="1">SGT1-domain-containing protein</fullName>
    </submittedName>
</protein>
<sequence>MDIFNRPPAISEDTLQYALYPPGNLSDKASVTTLATCLQAHVESLLPDFLWHRDPFQLKVVSDPDKKDAWMLDGRMRVGDCVDDEWCVVWLLREISAKWDLVISVFDSDGEFLLIEAAEALPSWVKPTNTENRVWIYSSHLHLVPLSHLSPPSRTRRRRRLPGSKDSDDEGDIGDDADEYLASEDALSLVRDATVDTRAPQAVEDIVWQRISGYPAAARNHVHITKAYLPDDIARALSVNPSLAQKPIETFYTRDAIQLRAAHRMSRFPPQPYTLRTVKMTRTSYAQLVGQKFYPPKIFGRWQEQEGTDQWRWRDIGMKLACGFEMLYQESKTRSDVTSADAIKSSSDARKEALRRNPDYNAYIQNLVSAGYFRGEVEGSKLWGELESKAADIFVEVRREDDASRPSFAALVNAAISSAPATLQGSGQEAEDSEDWMTVDAQSFDDMLEKTMHPSSGQKQSDSQAMDIDDVSGENDAEDRLANEQAAKLQDLAKKVEQFVEGEGDVEGARFEDEDFSDEEEFSDEKFSDSDDEDVDMQPEVNDAERQAAMDKLVPALQPSEYGQMPASFHSNSQRVAKTTVESDTMESSGTSQPSEEPTVAPRPIRAPILPRDKYEGVDSDDETDEEDAVDEDDESEEDRPQVVGDIEVDMEDEEAEFLEFSRQALGISDEQWGDIVRERKGRGAFVPTSAVAENKFSTSSPSTSADKKSSEKLRSPAAGPRPNANPNLDSFEAVMQAMDAELSRSRKAPAKSKAAPQHHPPTADKGKGQAAEEDDADIEATMDAELRAMLEREDVGDDEDEDTEEPMDYNLIKNFLESFKSQGGLSGPVGNLAGRLQPGWTLPRDES</sequence>
<name>A0ACB8BQ67_9AGAM</name>
<accession>A0ACB8BQ67</accession>
<comment type="caution">
    <text evidence="1">The sequence shown here is derived from an EMBL/GenBank/DDBJ whole genome shotgun (WGS) entry which is preliminary data.</text>
</comment>
<proteinExistence type="predicted"/>
<dbReference type="Proteomes" id="UP000790709">
    <property type="component" value="Unassembled WGS sequence"/>
</dbReference>
<reference evidence="1" key="1">
    <citation type="journal article" date="2021" name="New Phytol.">
        <title>Evolutionary innovations through gain and loss of genes in the ectomycorrhizal Boletales.</title>
        <authorList>
            <person name="Wu G."/>
            <person name="Miyauchi S."/>
            <person name="Morin E."/>
            <person name="Kuo A."/>
            <person name="Drula E."/>
            <person name="Varga T."/>
            <person name="Kohler A."/>
            <person name="Feng B."/>
            <person name="Cao Y."/>
            <person name="Lipzen A."/>
            <person name="Daum C."/>
            <person name="Hundley H."/>
            <person name="Pangilinan J."/>
            <person name="Johnson J."/>
            <person name="Barry K."/>
            <person name="LaButti K."/>
            <person name="Ng V."/>
            <person name="Ahrendt S."/>
            <person name="Min B."/>
            <person name="Choi I.G."/>
            <person name="Park H."/>
            <person name="Plett J.M."/>
            <person name="Magnuson J."/>
            <person name="Spatafora J.W."/>
            <person name="Nagy L.G."/>
            <person name="Henrissat B."/>
            <person name="Grigoriev I.V."/>
            <person name="Yang Z.L."/>
            <person name="Xu J."/>
            <person name="Martin F.M."/>
        </authorList>
    </citation>
    <scope>NUCLEOTIDE SEQUENCE</scope>
    <source>
        <strain evidence="1">KUC20120723A-06</strain>
    </source>
</reference>
<keyword evidence="2" id="KW-1185">Reference proteome</keyword>
<gene>
    <name evidence="1" type="ORF">BV22DRAFT_1007151</name>
</gene>
<organism evidence="1 2">
    <name type="scientific">Leucogyrophana mollusca</name>
    <dbReference type="NCBI Taxonomy" id="85980"/>
    <lineage>
        <taxon>Eukaryota</taxon>
        <taxon>Fungi</taxon>
        <taxon>Dikarya</taxon>
        <taxon>Basidiomycota</taxon>
        <taxon>Agaricomycotina</taxon>
        <taxon>Agaricomycetes</taxon>
        <taxon>Agaricomycetidae</taxon>
        <taxon>Boletales</taxon>
        <taxon>Boletales incertae sedis</taxon>
        <taxon>Leucogyrophana</taxon>
    </lineage>
</organism>
<evidence type="ECO:0000313" key="2">
    <source>
        <dbReference type="Proteomes" id="UP000790709"/>
    </source>
</evidence>
<dbReference type="EMBL" id="MU266367">
    <property type="protein sequence ID" value="KAH7927363.1"/>
    <property type="molecule type" value="Genomic_DNA"/>
</dbReference>
<evidence type="ECO:0000313" key="1">
    <source>
        <dbReference type="EMBL" id="KAH7927363.1"/>
    </source>
</evidence>